<evidence type="ECO:0000313" key="3">
    <source>
        <dbReference type="Proteomes" id="UP001447188"/>
    </source>
</evidence>
<dbReference type="EMBL" id="JBBBZM010000030">
    <property type="protein sequence ID" value="KAL0637829.1"/>
    <property type="molecule type" value="Genomic_DNA"/>
</dbReference>
<protein>
    <recommendedName>
        <fullName evidence="1">Methyltransferase domain-containing protein</fullName>
    </recommendedName>
</protein>
<sequence length="135" mass="14998">MSHPPPASGSEDTHRLIWEENAAYWDNAIGPSGNAFYRHLVCPAAERLLELRPDDNVLELACGNGIFARRLSQLGTRVLATDFSLKMLELAKARTSDEDLKRIFYMPLDVTKEADLDGLVTLSHKHMGFDAIVCG</sequence>
<dbReference type="Gene3D" id="3.40.50.150">
    <property type="entry name" value="Vaccinia Virus protein VP39"/>
    <property type="match status" value="1"/>
</dbReference>
<evidence type="ECO:0000259" key="1">
    <source>
        <dbReference type="Pfam" id="PF13649"/>
    </source>
</evidence>
<organism evidence="2 3">
    <name type="scientific">Discina gigas</name>
    <dbReference type="NCBI Taxonomy" id="1032678"/>
    <lineage>
        <taxon>Eukaryota</taxon>
        <taxon>Fungi</taxon>
        <taxon>Dikarya</taxon>
        <taxon>Ascomycota</taxon>
        <taxon>Pezizomycotina</taxon>
        <taxon>Pezizomycetes</taxon>
        <taxon>Pezizales</taxon>
        <taxon>Discinaceae</taxon>
        <taxon>Discina</taxon>
    </lineage>
</organism>
<proteinExistence type="predicted"/>
<dbReference type="Pfam" id="PF13649">
    <property type="entry name" value="Methyltransf_25"/>
    <property type="match status" value="1"/>
</dbReference>
<reference evidence="2 3" key="1">
    <citation type="submission" date="2024-02" db="EMBL/GenBank/DDBJ databases">
        <title>Discinaceae phylogenomics.</title>
        <authorList>
            <person name="Dirks A.C."/>
            <person name="James T.Y."/>
        </authorList>
    </citation>
    <scope>NUCLEOTIDE SEQUENCE [LARGE SCALE GENOMIC DNA]</scope>
    <source>
        <strain evidence="2 3">ACD0624</strain>
    </source>
</reference>
<dbReference type="Proteomes" id="UP001447188">
    <property type="component" value="Unassembled WGS sequence"/>
</dbReference>
<accession>A0ABR3GPI7</accession>
<evidence type="ECO:0000313" key="2">
    <source>
        <dbReference type="EMBL" id="KAL0637829.1"/>
    </source>
</evidence>
<keyword evidence="3" id="KW-1185">Reference proteome</keyword>
<gene>
    <name evidence="2" type="ORF">Q9L58_003219</name>
</gene>
<dbReference type="CDD" id="cd02440">
    <property type="entry name" value="AdoMet_MTases"/>
    <property type="match status" value="1"/>
</dbReference>
<feature type="domain" description="Methyltransferase" evidence="1">
    <location>
        <begin position="57"/>
        <end position="112"/>
    </location>
</feature>
<dbReference type="InterPro" id="IPR029063">
    <property type="entry name" value="SAM-dependent_MTases_sf"/>
</dbReference>
<name>A0ABR3GPI7_9PEZI</name>
<dbReference type="SUPFAM" id="SSF53335">
    <property type="entry name" value="S-adenosyl-L-methionine-dependent methyltransferases"/>
    <property type="match status" value="1"/>
</dbReference>
<dbReference type="InterPro" id="IPR041698">
    <property type="entry name" value="Methyltransf_25"/>
</dbReference>
<comment type="caution">
    <text evidence="2">The sequence shown here is derived from an EMBL/GenBank/DDBJ whole genome shotgun (WGS) entry which is preliminary data.</text>
</comment>